<dbReference type="PROSITE" id="PS01313">
    <property type="entry name" value="LIPB"/>
    <property type="match status" value="1"/>
</dbReference>
<comment type="pathway">
    <text evidence="1 5 6">Protein modification; protein lipoylation via endogenous pathway; protein N(6)-(lipoyl)lysine from octanoyl-[acyl-carrier-protein]: step 1/2.</text>
</comment>
<dbReference type="NCBIfam" id="TIGR00214">
    <property type="entry name" value="lipB"/>
    <property type="match status" value="1"/>
</dbReference>
<dbReference type="EC" id="2.3.1.181" evidence="5 6"/>
<dbReference type="NCBIfam" id="NF010922">
    <property type="entry name" value="PRK14342.1"/>
    <property type="match status" value="1"/>
</dbReference>
<feature type="binding site" evidence="5">
    <location>
        <begin position="142"/>
        <end position="144"/>
    </location>
    <ligand>
        <name>substrate</name>
    </ligand>
</feature>
<feature type="binding site" evidence="5">
    <location>
        <begin position="155"/>
        <end position="157"/>
    </location>
    <ligand>
        <name>substrate</name>
    </ligand>
</feature>
<keyword evidence="9" id="KW-1185">Reference proteome</keyword>
<keyword evidence="5" id="KW-0963">Cytoplasm</keyword>
<comment type="caution">
    <text evidence="8">The sequence shown here is derived from an EMBL/GenBank/DDBJ whole genome shotgun (WGS) entry which is preliminary data.</text>
</comment>
<feature type="site" description="Lowers pKa of active site Cys" evidence="5">
    <location>
        <position position="139"/>
    </location>
</feature>
<name>A0ABT9JP17_9PROT</name>
<dbReference type="Proteomes" id="UP001225906">
    <property type="component" value="Unassembled WGS sequence"/>
</dbReference>
<evidence type="ECO:0000256" key="5">
    <source>
        <dbReference type="HAMAP-Rule" id="MF_00013"/>
    </source>
</evidence>
<evidence type="ECO:0000256" key="2">
    <source>
        <dbReference type="ARBA" id="ARBA00022679"/>
    </source>
</evidence>
<feature type="active site" description="Acyl-thioester intermediate" evidence="5">
    <location>
        <position position="173"/>
    </location>
</feature>
<dbReference type="EMBL" id="JAVCAP010000001">
    <property type="protein sequence ID" value="MDP8566328.1"/>
    <property type="molecule type" value="Genomic_DNA"/>
</dbReference>
<dbReference type="CDD" id="cd16444">
    <property type="entry name" value="LipB"/>
    <property type="match status" value="1"/>
</dbReference>
<dbReference type="HAMAP" id="MF_00013">
    <property type="entry name" value="LipB"/>
    <property type="match status" value="1"/>
</dbReference>
<evidence type="ECO:0000259" key="7">
    <source>
        <dbReference type="PROSITE" id="PS51733"/>
    </source>
</evidence>
<comment type="catalytic activity">
    <reaction evidence="5 6">
        <text>octanoyl-[ACP] + L-lysyl-[protein] = N(6)-octanoyl-L-lysyl-[protein] + holo-[ACP] + H(+)</text>
        <dbReference type="Rhea" id="RHEA:17665"/>
        <dbReference type="Rhea" id="RHEA-COMP:9636"/>
        <dbReference type="Rhea" id="RHEA-COMP:9685"/>
        <dbReference type="Rhea" id="RHEA-COMP:9752"/>
        <dbReference type="Rhea" id="RHEA-COMP:9928"/>
        <dbReference type="ChEBI" id="CHEBI:15378"/>
        <dbReference type="ChEBI" id="CHEBI:29969"/>
        <dbReference type="ChEBI" id="CHEBI:64479"/>
        <dbReference type="ChEBI" id="CHEBI:78463"/>
        <dbReference type="ChEBI" id="CHEBI:78809"/>
        <dbReference type="EC" id="2.3.1.181"/>
    </reaction>
</comment>
<dbReference type="InterPro" id="IPR020605">
    <property type="entry name" value="Octanoyltransferase_CS"/>
</dbReference>
<comment type="function">
    <text evidence="4 5 6">Catalyzes the transfer of endogenously produced octanoic acid from octanoyl-acyl-carrier-protein onto the lipoyl domains of lipoate-dependent enzymes. Lipoyl-ACP can also act as a substrate although octanoyl-ACP is likely to be the physiological substrate.</text>
</comment>
<evidence type="ECO:0000256" key="6">
    <source>
        <dbReference type="PIRNR" id="PIRNR016262"/>
    </source>
</evidence>
<comment type="miscellaneous">
    <text evidence="5">In the reaction, the free carboxyl group of octanoic acid is attached via an amide linkage to the epsilon-amino group of a specific lysine residue of lipoyl domains of lipoate-dependent enzymes.</text>
</comment>
<dbReference type="GO" id="GO:0033819">
    <property type="term" value="F:lipoyl(octanoyl) transferase activity"/>
    <property type="evidence" value="ECO:0007669"/>
    <property type="project" value="UniProtKB-EC"/>
</dbReference>
<dbReference type="SUPFAM" id="SSF55681">
    <property type="entry name" value="Class II aaRS and biotin synthetases"/>
    <property type="match status" value="1"/>
</dbReference>
<evidence type="ECO:0000313" key="9">
    <source>
        <dbReference type="Proteomes" id="UP001225906"/>
    </source>
</evidence>
<keyword evidence="2 5" id="KW-0808">Transferase</keyword>
<feature type="domain" description="BPL/LPL catalytic" evidence="7">
    <location>
        <begin position="37"/>
        <end position="215"/>
    </location>
</feature>
<protein>
    <recommendedName>
        <fullName evidence="5 6">Octanoyltransferase</fullName>
        <ecNumber evidence="5 6">2.3.1.181</ecNumber>
    </recommendedName>
    <alternativeName>
        <fullName evidence="5">Lipoate-protein ligase B</fullName>
    </alternativeName>
    <alternativeName>
        <fullName evidence="5">Lipoyl/octanoyl transferase</fullName>
    </alternativeName>
    <alternativeName>
        <fullName evidence="5">Octanoyl-[acyl-carrier-protein]-protein N-octanoyltransferase</fullName>
    </alternativeName>
</protein>
<sequence>MPALETCQPVLEIHPLGLRDYASTLAEMQAYTASRTVDSPDQLWITEHPPVYTLGLNRRGVRLPQNAIPVVPVDRGGKITYHGPGQLIIYCLIDLARNHLNVRQLVTILENSLIDFLHDHGIRAVARADAPGVYIEGKKIASLGLRLKNQCCYHGLSLNVAMDLQPFADIDPCGYAGMQMTQTSDLHIALGMADIAVDITQRLKEKLTHVRPEPH</sequence>
<feature type="binding site" evidence="5">
    <location>
        <begin position="75"/>
        <end position="82"/>
    </location>
    <ligand>
        <name>substrate</name>
    </ligand>
</feature>
<dbReference type="Gene3D" id="3.30.930.10">
    <property type="entry name" value="Bira Bifunctional Protein, Domain 2"/>
    <property type="match status" value="1"/>
</dbReference>
<dbReference type="InterPro" id="IPR045864">
    <property type="entry name" value="aa-tRNA-synth_II/BPL/LPL"/>
</dbReference>
<keyword evidence="3 5" id="KW-0012">Acyltransferase</keyword>
<accession>A0ABT9JP17</accession>
<dbReference type="PIRSF" id="PIRSF016262">
    <property type="entry name" value="LPLase"/>
    <property type="match status" value="1"/>
</dbReference>
<organism evidence="8 9">
    <name type="scientific">Methylophilus aquaticus</name>
    <dbReference type="NCBI Taxonomy" id="1971610"/>
    <lineage>
        <taxon>Bacteria</taxon>
        <taxon>Pseudomonadati</taxon>
        <taxon>Pseudomonadota</taxon>
        <taxon>Betaproteobacteria</taxon>
        <taxon>Nitrosomonadales</taxon>
        <taxon>Methylophilaceae</taxon>
        <taxon>Methylophilus</taxon>
    </lineage>
</organism>
<gene>
    <name evidence="5 8" type="primary">lipB</name>
    <name evidence="8" type="ORF">Q9291_00575</name>
</gene>
<evidence type="ECO:0000256" key="1">
    <source>
        <dbReference type="ARBA" id="ARBA00004821"/>
    </source>
</evidence>
<evidence type="ECO:0000313" key="8">
    <source>
        <dbReference type="EMBL" id="MDP8566328.1"/>
    </source>
</evidence>
<dbReference type="InterPro" id="IPR000544">
    <property type="entry name" value="Octanoyltransferase"/>
</dbReference>
<dbReference type="RefSeq" id="WP_306388035.1">
    <property type="nucleotide sequence ID" value="NZ_JAVCAP010000001.1"/>
</dbReference>
<dbReference type="PROSITE" id="PS51733">
    <property type="entry name" value="BPL_LPL_CATALYTIC"/>
    <property type="match status" value="1"/>
</dbReference>
<dbReference type="Pfam" id="PF21948">
    <property type="entry name" value="LplA-B_cat"/>
    <property type="match status" value="1"/>
</dbReference>
<reference evidence="9" key="1">
    <citation type="journal article" date="2019" name="Int. J. Syst. Evol. Microbiol.">
        <title>The Global Catalogue of Microorganisms (GCM) 10K type strain sequencing project: providing services to taxonomists for standard genome sequencing and annotation.</title>
        <authorList>
            <consortium name="The Broad Institute Genomics Platform"/>
            <consortium name="The Broad Institute Genome Sequencing Center for Infectious Disease"/>
            <person name="Wu L."/>
            <person name="Ma J."/>
        </authorList>
    </citation>
    <scope>NUCLEOTIDE SEQUENCE [LARGE SCALE GENOMIC DNA]</scope>
    <source>
        <strain evidence="9">VKM B-3159</strain>
    </source>
</reference>
<evidence type="ECO:0000256" key="3">
    <source>
        <dbReference type="ARBA" id="ARBA00023315"/>
    </source>
</evidence>
<comment type="subcellular location">
    <subcellularLocation>
        <location evidence="5">Cytoplasm</location>
    </subcellularLocation>
</comment>
<evidence type="ECO:0000256" key="4">
    <source>
        <dbReference type="ARBA" id="ARBA00024732"/>
    </source>
</evidence>
<comment type="similarity">
    <text evidence="5 6">Belongs to the LipB family.</text>
</comment>
<dbReference type="PANTHER" id="PTHR10993:SF7">
    <property type="entry name" value="LIPOYLTRANSFERASE 2, MITOCHONDRIAL-RELATED"/>
    <property type="match status" value="1"/>
</dbReference>
<proteinExistence type="inferred from homology"/>
<dbReference type="InterPro" id="IPR004143">
    <property type="entry name" value="BPL_LPL_catalytic"/>
</dbReference>
<dbReference type="PANTHER" id="PTHR10993">
    <property type="entry name" value="OCTANOYLTRANSFERASE"/>
    <property type="match status" value="1"/>
</dbReference>